<gene>
    <name evidence="3" type="ORF">BXY45_12921</name>
</gene>
<keyword evidence="1" id="KW-0472">Membrane</keyword>
<evidence type="ECO:0000313" key="4">
    <source>
        <dbReference type="Proteomes" id="UP000245469"/>
    </source>
</evidence>
<accession>A0A315ZUL8</accession>
<feature type="transmembrane region" description="Helical" evidence="1">
    <location>
        <begin position="283"/>
        <end position="303"/>
    </location>
</feature>
<feature type="transmembrane region" description="Helical" evidence="1">
    <location>
        <begin position="140"/>
        <end position="158"/>
    </location>
</feature>
<feature type="transmembrane region" description="Helical" evidence="1">
    <location>
        <begin position="218"/>
        <end position="238"/>
    </location>
</feature>
<feature type="transmembrane region" description="Helical" evidence="1">
    <location>
        <begin position="29"/>
        <end position="50"/>
    </location>
</feature>
<dbReference type="Pfam" id="PF01757">
    <property type="entry name" value="Acyl_transf_3"/>
    <property type="match status" value="1"/>
</dbReference>
<dbReference type="GO" id="GO:0016747">
    <property type="term" value="F:acyltransferase activity, transferring groups other than amino-acyl groups"/>
    <property type="evidence" value="ECO:0007669"/>
    <property type="project" value="InterPro"/>
</dbReference>
<dbReference type="Proteomes" id="UP000245469">
    <property type="component" value="Unassembled WGS sequence"/>
</dbReference>
<feature type="transmembrane region" description="Helical" evidence="1">
    <location>
        <begin position="62"/>
        <end position="80"/>
    </location>
</feature>
<dbReference type="PANTHER" id="PTHR37312">
    <property type="entry name" value="MEMBRANE-BOUND ACYLTRANSFERASE YKRP-RELATED"/>
    <property type="match status" value="1"/>
</dbReference>
<proteinExistence type="predicted"/>
<dbReference type="InterPro" id="IPR002656">
    <property type="entry name" value="Acyl_transf_3_dom"/>
</dbReference>
<dbReference type="RefSeq" id="WP_146211270.1">
    <property type="nucleotide sequence ID" value="NZ_QGDQ01000029.1"/>
</dbReference>
<feature type="transmembrane region" description="Helical" evidence="1">
    <location>
        <begin position="165"/>
        <end position="183"/>
    </location>
</feature>
<evidence type="ECO:0000256" key="1">
    <source>
        <dbReference type="SAM" id="Phobius"/>
    </source>
</evidence>
<dbReference type="PANTHER" id="PTHR37312:SF1">
    <property type="entry name" value="MEMBRANE-BOUND ACYLTRANSFERASE YKRP-RELATED"/>
    <property type="match status" value="1"/>
</dbReference>
<protein>
    <submittedName>
        <fullName evidence="3">Putative membrane protein YcfT</fullName>
    </submittedName>
</protein>
<keyword evidence="1" id="KW-1133">Transmembrane helix</keyword>
<feature type="transmembrane region" description="Helical" evidence="1">
    <location>
        <begin position="244"/>
        <end position="262"/>
    </location>
</feature>
<feature type="domain" description="Acyltransferase 3" evidence="2">
    <location>
        <begin position="21"/>
        <end position="331"/>
    </location>
</feature>
<feature type="transmembrane region" description="Helical" evidence="1">
    <location>
        <begin position="189"/>
        <end position="206"/>
    </location>
</feature>
<reference evidence="3 4" key="1">
    <citation type="submission" date="2018-03" db="EMBL/GenBank/DDBJ databases">
        <title>Genomic Encyclopedia of Archaeal and Bacterial Type Strains, Phase II (KMG-II): from individual species to whole genera.</title>
        <authorList>
            <person name="Goeker M."/>
        </authorList>
    </citation>
    <scope>NUCLEOTIDE SEQUENCE [LARGE SCALE GENOMIC DNA]</scope>
    <source>
        <strain evidence="3 4">DSM 44889</strain>
    </source>
</reference>
<feature type="transmembrane region" description="Helical" evidence="1">
    <location>
        <begin position="315"/>
        <end position="336"/>
    </location>
</feature>
<dbReference type="EMBL" id="QGDQ01000029">
    <property type="protein sequence ID" value="PWJ48640.1"/>
    <property type="molecule type" value="Genomic_DNA"/>
</dbReference>
<name>A0A315ZUL8_9ACTN</name>
<dbReference type="InterPro" id="IPR052734">
    <property type="entry name" value="Nod_factor_acetyltransferase"/>
</dbReference>
<dbReference type="AlphaFoldDB" id="A0A315ZUL8"/>
<dbReference type="OrthoDB" id="4394033at2"/>
<organism evidence="3 4">
    <name type="scientific">Quadrisphaera granulorum</name>
    <dbReference type="NCBI Taxonomy" id="317664"/>
    <lineage>
        <taxon>Bacteria</taxon>
        <taxon>Bacillati</taxon>
        <taxon>Actinomycetota</taxon>
        <taxon>Actinomycetes</taxon>
        <taxon>Kineosporiales</taxon>
        <taxon>Kineosporiaceae</taxon>
        <taxon>Quadrisphaera</taxon>
    </lineage>
</organism>
<keyword evidence="4" id="KW-1185">Reference proteome</keyword>
<evidence type="ECO:0000259" key="2">
    <source>
        <dbReference type="Pfam" id="PF01757"/>
    </source>
</evidence>
<sequence length="364" mass="39508">MISERTSLRERLVAPLGGSKDWVDVAKGVAIIMVIFYHCSLFLSSANITVPGAFRLKAALELVPMPVFLAIAGIFHARVLQWSLKDTWRRRLLGYAYLYLLWCVLRFAFYLVVPNVRSDGAGAQASRPIFLALSPVWPTSSYWFIWALFLLTLVLWLVRRGRPWLVVTIAALVSVASSSNLVVTGNVGWDRTAEYAVFFLAGAFYSKRLTQAVTAARPVVPLVSVALLLLVAGAGAFVPGARGVPGLALVGQVAAIVATATASKYVVRLRPLSWLSYLGARSLPLYLIHVFVIAIIALGVSVAGLDRLSSATTPFLLLAMVVIVVVASVLLGRVLARVRWLFTPPRFVNQLVAGAPRAAVRTRG</sequence>
<comment type="caution">
    <text evidence="3">The sequence shown here is derived from an EMBL/GenBank/DDBJ whole genome shotgun (WGS) entry which is preliminary data.</text>
</comment>
<keyword evidence="1" id="KW-0812">Transmembrane</keyword>
<feature type="transmembrane region" description="Helical" evidence="1">
    <location>
        <begin position="92"/>
        <end position="113"/>
    </location>
</feature>
<evidence type="ECO:0000313" key="3">
    <source>
        <dbReference type="EMBL" id="PWJ48640.1"/>
    </source>
</evidence>